<protein>
    <submittedName>
        <fullName evidence="5">Glucitol operon repressor</fullName>
    </submittedName>
</protein>
<evidence type="ECO:0000259" key="4">
    <source>
        <dbReference type="PROSITE" id="PS51000"/>
    </source>
</evidence>
<keyword evidence="6" id="KW-1185">Reference proteome</keyword>
<evidence type="ECO:0000256" key="1">
    <source>
        <dbReference type="ARBA" id="ARBA00023015"/>
    </source>
</evidence>
<dbReference type="KEGG" id="bgok:Pr1d_50190"/>
<dbReference type="InterPro" id="IPR050313">
    <property type="entry name" value="Carb_Metab_HTH_regulators"/>
</dbReference>
<dbReference type="Proteomes" id="UP000323917">
    <property type="component" value="Chromosome"/>
</dbReference>
<dbReference type="SUPFAM" id="SSF46785">
    <property type="entry name" value="Winged helix' DNA-binding domain"/>
    <property type="match status" value="1"/>
</dbReference>
<dbReference type="AlphaFoldDB" id="A0A5B9QUS1"/>
<name>A0A5B9QUS1_9BACT</name>
<dbReference type="PANTHER" id="PTHR30363:SF44">
    <property type="entry name" value="AGA OPERON TRANSCRIPTIONAL REPRESSOR-RELATED"/>
    <property type="match status" value="1"/>
</dbReference>
<evidence type="ECO:0000313" key="6">
    <source>
        <dbReference type="Proteomes" id="UP000323917"/>
    </source>
</evidence>
<dbReference type="Gene3D" id="1.10.10.10">
    <property type="entry name" value="Winged helix-like DNA-binding domain superfamily/Winged helix DNA-binding domain"/>
    <property type="match status" value="1"/>
</dbReference>
<dbReference type="InterPro" id="IPR036388">
    <property type="entry name" value="WH-like_DNA-bd_sf"/>
</dbReference>
<dbReference type="PROSITE" id="PS51000">
    <property type="entry name" value="HTH_DEOR_2"/>
    <property type="match status" value="1"/>
</dbReference>
<organism evidence="5 6">
    <name type="scientific">Bythopirellula goksoeyrii</name>
    <dbReference type="NCBI Taxonomy" id="1400387"/>
    <lineage>
        <taxon>Bacteria</taxon>
        <taxon>Pseudomonadati</taxon>
        <taxon>Planctomycetota</taxon>
        <taxon>Planctomycetia</taxon>
        <taxon>Pirellulales</taxon>
        <taxon>Lacipirellulaceae</taxon>
        <taxon>Bythopirellula</taxon>
    </lineage>
</organism>
<accession>A0A5B9QUS1</accession>
<dbReference type="SMART" id="SM00420">
    <property type="entry name" value="HTH_DEOR"/>
    <property type="match status" value="1"/>
</dbReference>
<gene>
    <name evidence="5" type="primary">srlR</name>
    <name evidence="5" type="ORF">Pr1d_50190</name>
</gene>
<dbReference type="SUPFAM" id="SSF100950">
    <property type="entry name" value="NagB/RpiA/CoA transferase-like"/>
    <property type="match status" value="1"/>
</dbReference>
<evidence type="ECO:0000313" key="5">
    <source>
        <dbReference type="EMBL" id="QEG37673.1"/>
    </source>
</evidence>
<dbReference type="InterPro" id="IPR014036">
    <property type="entry name" value="DeoR-like_C"/>
</dbReference>
<dbReference type="OrthoDB" id="9798651at2"/>
<dbReference type="InterPro" id="IPR018356">
    <property type="entry name" value="Tscrpt_reg_HTH_DeoR_CS"/>
</dbReference>
<feature type="domain" description="HTH deoR-type" evidence="4">
    <location>
        <begin position="10"/>
        <end position="65"/>
    </location>
</feature>
<dbReference type="InterPro" id="IPR001034">
    <property type="entry name" value="DeoR_HTH"/>
</dbReference>
<proteinExistence type="predicted"/>
<dbReference type="GO" id="GO:0003677">
    <property type="term" value="F:DNA binding"/>
    <property type="evidence" value="ECO:0007669"/>
    <property type="project" value="UniProtKB-KW"/>
</dbReference>
<sequence length="267" mass="29354">MKKTNILSLPKERRLEILAELQQEGAVRVAALAERFGVAEETIRRDLDKLSEEGHLSRTHGGALSVRSERFDLPSAVRKSSHSTEKQQIAQRALSHIEPHDVVAFDASTTVLELVCLLPDMPLTVITYSLDAVRLLADRPQIKVISTGGELEANSFCLLGPVAEETIRRFSINKFFCSSKGIDLKRGFSEASTSHASIKGLVMQLADRVFMMADHSKFGVRSMTYTGKLQSADVVITDNATDAVYLDALAQAGVETEVVSLRERIAQ</sequence>
<dbReference type="InterPro" id="IPR036390">
    <property type="entry name" value="WH_DNA-bd_sf"/>
</dbReference>
<dbReference type="PANTHER" id="PTHR30363">
    <property type="entry name" value="HTH-TYPE TRANSCRIPTIONAL REGULATOR SRLR-RELATED"/>
    <property type="match status" value="1"/>
</dbReference>
<dbReference type="SMART" id="SM01134">
    <property type="entry name" value="DeoRC"/>
    <property type="match status" value="1"/>
</dbReference>
<dbReference type="Pfam" id="PF00455">
    <property type="entry name" value="DeoRC"/>
    <property type="match status" value="1"/>
</dbReference>
<dbReference type="PROSITE" id="PS00894">
    <property type="entry name" value="HTH_DEOR_1"/>
    <property type="match status" value="1"/>
</dbReference>
<keyword evidence="2" id="KW-0238">DNA-binding</keyword>
<evidence type="ECO:0000256" key="3">
    <source>
        <dbReference type="ARBA" id="ARBA00023163"/>
    </source>
</evidence>
<dbReference type="PRINTS" id="PR00037">
    <property type="entry name" value="HTHLACR"/>
</dbReference>
<dbReference type="RefSeq" id="WP_148075871.1">
    <property type="nucleotide sequence ID" value="NZ_CP042913.1"/>
</dbReference>
<dbReference type="InterPro" id="IPR037171">
    <property type="entry name" value="NagB/RpiA_transferase-like"/>
</dbReference>
<dbReference type="Pfam" id="PF08220">
    <property type="entry name" value="HTH_DeoR"/>
    <property type="match status" value="1"/>
</dbReference>
<reference evidence="5 6" key="1">
    <citation type="submission" date="2019-08" db="EMBL/GenBank/DDBJ databases">
        <title>Deep-cultivation of Planctomycetes and their phenomic and genomic characterization uncovers novel biology.</title>
        <authorList>
            <person name="Wiegand S."/>
            <person name="Jogler M."/>
            <person name="Boedeker C."/>
            <person name="Pinto D."/>
            <person name="Vollmers J."/>
            <person name="Rivas-Marin E."/>
            <person name="Kohn T."/>
            <person name="Peeters S.H."/>
            <person name="Heuer A."/>
            <person name="Rast P."/>
            <person name="Oberbeckmann S."/>
            <person name="Bunk B."/>
            <person name="Jeske O."/>
            <person name="Meyerdierks A."/>
            <person name="Storesund J.E."/>
            <person name="Kallscheuer N."/>
            <person name="Luecker S."/>
            <person name="Lage O.M."/>
            <person name="Pohl T."/>
            <person name="Merkel B.J."/>
            <person name="Hornburger P."/>
            <person name="Mueller R.-W."/>
            <person name="Bruemmer F."/>
            <person name="Labrenz M."/>
            <person name="Spormann A.M."/>
            <person name="Op den Camp H."/>
            <person name="Overmann J."/>
            <person name="Amann R."/>
            <person name="Jetten M.S.M."/>
            <person name="Mascher T."/>
            <person name="Medema M.H."/>
            <person name="Devos D.P."/>
            <person name="Kaster A.-K."/>
            <person name="Ovreas L."/>
            <person name="Rohde M."/>
            <person name="Galperin M.Y."/>
            <person name="Jogler C."/>
        </authorList>
    </citation>
    <scope>NUCLEOTIDE SEQUENCE [LARGE SCALE GENOMIC DNA]</scope>
    <source>
        <strain evidence="5 6">Pr1d</strain>
    </source>
</reference>
<dbReference type="GO" id="GO:0003700">
    <property type="term" value="F:DNA-binding transcription factor activity"/>
    <property type="evidence" value="ECO:0007669"/>
    <property type="project" value="InterPro"/>
</dbReference>
<dbReference type="EMBL" id="CP042913">
    <property type="protein sequence ID" value="QEG37673.1"/>
    <property type="molecule type" value="Genomic_DNA"/>
</dbReference>
<evidence type="ECO:0000256" key="2">
    <source>
        <dbReference type="ARBA" id="ARBA00023125"/>
    </source>
</evidence>
<keyword evidence="3" id="KW-0804">Transcription</keyword>
<keyword evidence="1" id="KW-0805">Transcription regulation</keyword>
<dbReference type="Gene3D" id="3.40.50.1360">
    <property type="match status" value="1"/>
</dbReference>